<dbReference type="PANTHER" id="PTHR30055:SF234">
    <property type="entry name" value="HTH-TYPE TRANSCRIPTIONAL REGULATOR BETI"/>
    <property type="match status" value="1"/>
</dbReference>
<evidence type="ECO:0000256" key="3">
    <source>
        <dbReference type="ARBA" id="ARBA00023163"/>
    </source>
</evidence>
<feature type="domain" description="HTH tetR-type" evidence="5">
    <location>
        <begin position="10"/>
        <end position="71"/>
    </location>
</feature>
<evidence type="ECO:0000313" key="7">
    <source>
        <dbReference type="Proteomes" id="UP000319897"/>
    </source>
</evidence>
<dbReference type="Proteomes" id="UP000319897">
    <property type="component" value="Unassembled WGS sequence"/>
</dbReference>
<evidence type="ECO:0000313" key="6">
    <source>
        <dbReference type="EMBL" id="TPE64580.1"/>
    </source>
</evidence>
<dbReference type="SUPFAM" id="SSF46689">
    <property type="entry name" value="Homeodomain-like"/>
    <property type="match status" value="1"/>
</dbReference>
<comment type="caution">
    <text evidence="4">Lacks conserved residue(s) required for the propagation of feature annotation.</text>
</comment>
<dbReference type="AlphaFoldDB" id="A0A501XVH8"/>
<dbReference type="PROSITE" id="PS50977">
    <property type="entry name" value="HTH_TETR_2"/>
    <property type="match status" value="1"/>
</dbReference>
<organism evidence="6 7">
    <name type="scientific">Sandaracinobacter neustonicus</name>
    <dbReference type="NCBI Taxonomy" id="1715348"/>
    <lineage>
        <taxon>Bacteria</taxon>
        <taxon>Pseudomonadati</taxon>
        <taxon>Pseudomonadota</taxon>
        <taxon>Alphaproteobacteria</taxon>
        <taxon>Sphingomonadales</taxon>
        <taxon>Sphingosinicellaceae</taxon>
        <taxon>Sandaracinobacter</taxon>
    </lineage>
</organism>
<dbReference type="GO" id="GO:0003700">
    <property type="term" value="F:DNA-binding transcription factor activity"/>
    <property type="evidence" value="ECO:0007669"/>
    <property type="project" value="TreeGrafter"/>
</dbReference>
<dbReference type="PANTHER" id="PTHR30055">
    <property type="entry name" value="HTH-TYPE TRANSCRIPTIONAL REGULATOR RUTR"/>
    <property type="match status" value="1"/>
</dbReference>
<gene>
    <name evidence="6" type="ORF">FJQ54_00845</name>
</gene>
<proteinExistence type="predicted"/>
<keyword evidence="2 4" id="KW-0238">DNA-binding</keyword>
<dbReference type="InterPro" id="IPR009057">
    <property type="entry name" value="Homeodomain-like_sf"/>
</dbReference>
<comment type="caution">
    <text evidence="6">The sequence shown here is derived from an EMBL/GenBank/DDBJ whole genome shotgun (WGS) entry which is preliminary data.</text>
</comment>
<evidence type="ECO:0000256" key="4">
    <source>
        <dbReference type="PROSITE-ProRule" id="PRU00335"/>
    </source>
</evidence>
<dbReference type="Pfam" id="PF00440">
    <property type="entry name" value="TetR_N"/>
    <property type="match status" value="1"/>
</dbReference>
<accession>A0A501XVH8</accession>
<evidence type="ECO:0000259" key="5">
    <source>
        <dbReference type="PROSITE" id="PS50977"/>
    </source>
</evidence>
<dbReference type="OrthoDB" id="2356263at2"/>
<dbReference type="Gene3D" id="1.10.357.10">
    <property type="entry name" value="Tetracycline Repressor, domain 2"/>
    <property type="match status" value="1"/>
</dbReference>
<reference evidence="6 7" key="1">
    <citation type="submission" date="2019-06" db="EMBL/GenBank/DDBJ databases">
        <authorList>
            <person name="Lee I."/>
            <person name="Jang G.I."/>
            <person name="Hwang C.Y."/>
        </authorList>
    </citation>
    <scope>NUCLEOTIDE SEQUENCE [LARGE SCALE GENOMIC DNA]</scope>
    <source>
        <strain evidence="6 7">PAMC 28131</strain>
    </source>
</reference>
<evidence type="ECO:0000256" key="2">
    <source>
        <dbReference type="ARBA" id="ARBA00023125"/>
    </source>
</evidence>
<name>A0A501XVH8_9SPHN</name>
<keyword evidence="3" id="KW-0804">Transcription</keyword>
<dbReference type="InterPro" id="IPR050109">
    <property type="entry name" value="HTH-type_TetR-like_transc_reg"/>
</dbReference>
<sequence length="211" mass="23214">MARDPSTTQSEAPAHIKAVALKLFAERGVDGVSVRQIAEAAGQKNHAALTYYFGSKEALIRELIVDGARRIDNRRNAALDQAAESGGLRSVTQVMEILVETSVDPDPPAWGECYNRFVVALQFSNRPLFMEALAGRWNSGYQRCLDEVRRLKPEMPADLLNQRLVFMGGALGGILAGRETELADQTRDHPMWSDSQTLHRVARALAAIIEG</sequence>
<dbReference type="EMBL" id="VFSU01000009">
    <property type="protein sequence ID" value="TPE64580.1"/>
    <property type="molecule type" value="Genomic_DNA"/>
</dbReference>
<dbReference type="RefSeq" id="WP_140926415.1">
    <property type="nucleotide sequence ID" value="NZ_VFSU01000009.1"/>
</dbReference>
<keyword evidence="1" id="KW-0805">Transcription regulation</keyword>
<dbReference type="GO" id="GO:0000976">
    <property type="term" value="F:transcription cis-regulatory region binding"/>
    <property type="evidence" value="ECO:0007669"/>
    <property type="project" value="TreeGrafter"/>
</dbReference>
<keyword evidence="7" id="KW-1185">Reference proteome</keyword>
<evidence type="ECO:0000256" key="1">
    <source>
        <dbReference type="ARBA" id="ARBA00023015"/>
    </source>
</evidence>
<dbReference type="InterPro" id="IPR001647">
    <property type="entry name" value="HTH_TetR"/>
</dbReference>
<protein>
    <submittedName>
        <fullName evidence="6">Helix-turn-helix transcriptional regulator</fullName>
    </submittedName>
</protein>